<dbReference type="GO" id="GO:0030170">
    <property type="term" value="F:pyridoxal phosphate binding"/>
    <property type="evidence" value="ECO:0007669"/>
    <property type="project" value="InterPro"/>
</dbReference>
<evidence type="ECO:0000313" key="10">
    <source>
        <dbReference type="EMBL" id="NYF51916.1"/>
    </source>
</evidence>
<dbReference type="InterPro" id="IPR000873">
    <property type="entry name" value="AMP-dep_synth/lig_dom"/>
</dbReference>
<dbReference type="PANTHER" id="PTHR43775:SF51">
    <property type="entry name" value="INACTIVE PHENOLPHTHIOCEROL SYNTHESIS POLYKETIDE SYNTHASE TYPE I PKS1-RELATED"/>
    <property type="match status" value="1"/>
</dbReference>
<dbReference type="Pfam" id="PF00550">
    <property type="entry name" value="PP-binding"/>
    <property type="match status" value="2"/>
</dbReference>
<feature type="domain" description="Ketosynthase family 3 (KS3)" evidence="9">
    <location>
        <begin position="22"/>
        <end position="453"/>
    </location>
</feature>
<dbReference type="CDD" id="cd12116">
    <property type="entry name" value="A_NRPS_Ta1_like"/>
    <property type="match status" value="1"/>
</dbReference>
<dbReference type="Pfam" id="PF00698">
    <property type="entry name" value="Acyl_transf_1"/>
    <property type="match status" value="1"/>
</dbReference>
<dbReference type="Gene3D" id="2.30.38.10">
    <property type="entry name" value="Luciferase, Domain 3"/>
    <property type="match status" value="1"/>
</dbReference>
<dbReference type="InterPro" id="IPR015421">
    <property type="entry name" value="PyrdxlP-dep_Trfase_major"/>
</dbReference>
<dbReference type="InterPro" id="IPR023213">
    <property type="entry name" value="CAT-like_dom_sf"/>
</dbReference>
<comment type="similarity">
    <text evidence="6">In the C-terminal section; belongs to the NRP synthetase family.</text>
</comment>
<dbReference type="PROSITE" id="PS00455">
    <property type="entry name" value="AMP_BINDING"/>
    <property type="match status" value="1"/>
</dbReference>
<dbReference type="Gene3D" id="3.40.640.10">
    <property type="entry name" value="Type I PLP-dependent aspartate aminotransferase-like (Major domain)"/>
    <property type="match status" value="1"/>
</dbReference>
<gene>
    <name evidence="10" type="ORF">HDF12_002281</name>
</gene>
<dbReference type="InterPro" id="IPR049704">
    <property type="entry name" value="Aminotrans_3_PPA_site"/>
</dbReference>
<dbReference type="PANTHER" id="PTHR43775">
    <property type="entry name" value="FATTY ACID SYNTHASE"/>
    <property type="match status" value="1"/>
</dbReference>
<dbReference type="InterPro" id="IPR014030">
    <property type="entry name" value="Ketoacyl_synth_N"/>
</dbReference>
<dbReference type="InterPro" id="IPR001242">
    <property type="entry name" value="Condensation_dom"/>
</dbReference>
<dbReference type="InterPro" id="IPR016036">
    <property type="entry name" value="Malonyl_transacylase_ACP-bd"/>
</dbReference>
<feature type="region of interest" description="Disordered" evidence="7">
    <location>
        <begin position="1112"/>
        <end position="1139"/>
    </location>
</feature>
<evidence type="ECO:0000256" key="4">
    <source>
        <dbReference type="ARBA" id="ARBA00022679"/>
    </source>
</evidence>
<dbReference type="InterPro" id="IPR009081">
    <property type="entry name" value="PP-bd_ACP"/>
</dbReference>
<accession>A0A7Y9NM56</accession>
<dbReference type="InterPro" id="IPR020845">
    <property type="entry name" value="AMP-binding_CS"/>
</dbReference>
<dbReference type="GO" id="GO:0008483">
    <property type="term" value="F:transaminase activity"/>
    <property type="evidence" value="ECO:0007669"/>
    <property type="project" value="InterPro"/>
</dbReference>
<dbReference type="Pfam" id="PF02801">
    <property type="entry name" value="Ketoacyl-synt_C"/>
    <property type="match status" value="1"/>
</dbReference>
<dbReference type="Gene3D" id="3.30.70.3290">
    <property type="match status" value="1"/>
</dbReference>
<feature type="compositionally biased region" description="Low complexity" evidence="7">
    <location>
        <begin position="1112"/>
        <end position="1128"/>
    </location>
</feature>
<comment type="cofactor">
    <cofactor evidence="1">
        <name>pyridoxal 5'-phosphate</name>
        <dbReference type="ChEBI" id="CHEBI:597326"/>
    </cofactor>
</comment>
<dbReference type="InterPro" id="IPR036736">
    <property type="entry name" value="ACP-like_sf"/>
</dbReference>
<dbReference type="Gene3D" id="3.40.47.10">
    <property type="match status" value="1"/>
</dbReference>
<dbReference type="InterPro" id="IPR015422">
    <property type="entry name" value="PyrdxlP-dep_Trfase_small"/>
</dbReference>
<keyword evidence="5" id="KW-0663">Pyridoxal phosphate</keyword>
<feature type="domain" description="Carrier" evidence="8">
    <location>
        <begin position="945"/>
        <end position="1024"/>
    </location>
</feature>
<dbReference type="InterPro" id="IPR018201">
    <property type="entry name" value="Ketoacyl_synth_AS"/>
</dbReference>
<name>A0A7Y9NM56_9BACT</name>
<dbReference type="EMBL" id="JACCCV010000001">
    <property type="protein sequence ID" value="NYF51916.1"/>
    <property type="molecule type" value="Genomic_DNA"/>
</dbReference>
<dbReference type="InterPro" id="IPR020841">
    <property type="entry name" value="PKS_Beta-ketoAc_synthase_dom"/>
</dbReference>
<evidence type="ECO:0000256" key="3">
    <source>
        <dbReference type="ARBA" id="ARBA00022553"/>
    </source>
</evidence>
<evidence type="ECO:0000313" key="11">
    <source>
        <dbReference type="Proteomes" id="UP000534186"/>
    </source>
</evidence>
<dbReference type="Pfam" id="PF22621">
    <property type="entry name" value="CurL-like_PKS_C"/>
    <property type="match status" value="1"/>
</dbReference>
<dbReference type="Gene3D" id="3.90.1150.10">
    <property type="entry name" value="Aspartate Aminotransferase, domain 1"/>
    <property type="match status" value="1"/>
</dbReference>
<dbReference type="PROSITE" id="PS00606">
    <property type="entry name" value="KS3_1"/>
    <property type="match status" value="1"/>
</dbReference>
<dbReference type="Gene3D" id="3.30.300.30">
    <property type="match status" value="1"/>
</dbReference>
<dbReference type="InterPro" id="IPR050091">
    <property type="entry name" value="PKS_NRPS_Biosynth_Enz"/>
</dbReference>
<dbReference type="SUPFAM" id="SSF56801">
    <property type="entry name" value="Acetyl-CoA synthetase-like"/>
    <property type="match status" value="1"/>
</dbReference>
<dbReference type="SMART" id="SM00823">
    <property type="entry name" value="PKS_PP"/>
    <property type="match status" value="2"/>
</dbReference>
<dbReference type="SMART" id="SM00825">
    <property type="entry name" value="PKS_KS"/>
    <property type="match status" value="1"/>
</dbReference>
<dbReference type="InterPro" id="IPR016039">
    <property type="entry name" value="Thiolase-like"/>
</dbReference>
<keyword evidence="2" id="KW-0596">Phosphopantetheine</keyword>
<evidence type="ECO:0000259" key="8">
    <source>
        <dbReference type="PROSITE" id="PS50075"/>
    </source>
</evidence>
<dbReference type="Gene3D" id="3.30.559.30">
    <property type="entry name" value="Nonribosomal peptide synthetase, condensation domain"/>
    <property type="match status" value="1"/>
</dbReference>
<dbReference type="CDD" id="cd00610">
    <property type="entry name" value="OAT_like"/>
    <property type="match status" value="1"/>
</dbReference>
<dbReference type="SMART" id="SM00827">
    <property type="entry name" value="PKS_AT"/>
    <property type="match status" value="1"/>
</dbReference>
<dbReference type="FunFam" id="3.40.50.980:FF:000001">
    <property type="entry name" value="Non-ribosomal peptide synthetase"/>
    <property type="match status" value="1"/>
</dbReference>
<keyword evidence="3" id="KW-0597">Phosphoprotein</keyword>
<dbReference type="InterPro" id="IPR020806">
    <property type="entry name" value="PKS_PP-bd"/>
</dbReference>
<dbReference type="InterPro" id="IPR045851">
    <property type="entry name" value="AMP-bd_C_sf"/>
</dbReference>
<dbReference type="InterPro" id="IPR001227">
    <property type="entry name" value="Ac_transferase_dom_sf"/>
</dbReference>
<dbReference type="InterPro" id="IPR025110">
    <property type="entry name" value="AMP-bd_C"/>
</dbReference>
<feature type="domain" description="Carrier" evidence="8">
    <location>
        <begin position="2594"/>
        <end position="2668"/>
    </location>
</feature>
<dbReference type="Gene3D" id="3.40.366.10">
    <property type="entry name" value="Malonyl-Coenzyme A Acyl Carrier Protein, domain 2"/>
    <property type="match status" value="1"/>
</dbReference>
<dbReference type="Pfam" id="PF00668">
    <property type="entry name" value="Condensation"/>
    <property type="match status" value="1"/>
</dbReference>
<proteinExistence type="inferred from homology"/>
<dbReference type="Gene3D" id="1.10.1200.10">
    <property type="entry name" value="ACP-like"/>
    <property type="match status" value="2"/>
</dbReference>
<evidence type="ECO:0000256" key="2">
    <source>
        <dbReference type="ARBA" id="ARBA00022450"/>
    </source>
</evidence>
<evidence type="ECO:0000256" key="7">
    <source>
        <dbReference type="SAM" id="MobiDB-lite"/>
    </source>
</evidence>
<dbReference type="InterPro" id="IPR005814">
    <property type="entry name" value="Aminotrans_3"/>
</dbReference>
<dbReference type="FunFam" id="2.30.38.10:FF:000001">
    <property type="entry name" value="Non-ribosomal peptide synthetase PvdI"/>
    <property type="match status" value="1"/>
</dbReference>
<dbReference type="PROSITE" id="PS00600">
    <property type="entry name" value="AA_TRANSFER_CLASS_3"/>
    <property type="match status" value="1"/>
</dbReference>
<dbReference type="GO" id="GO:0006633">
    <property type="term" value="P:fatty acid biosynthetic process"/>
    <property type="evidence" value="ECO:0007669"/>
    <property type="project" value="InterPro"/>
</dbReference>
<dbReference type="PROSITE" id="PS52004">
    <property type="entry name" value="KS3_2"/>
    <property type="match status" value="1"/>
</dbReference>
<dbReference type="Gene3D" id="3.30.70.250">
    <property type="entry name" value="Malonyl-CoA ACP transacylase, ACP-binding"/>
    <property type="match status" value="1"/>
</dbReference>
<dbReference type="CDD" id="cd19531">
    <property type="entry name" value="LCL_NRPS-like"/>
    <property type="match status" value="1"/>
</dbReference>
<dbReference type="InterPro" id="IPR014043">
    <property type="entry name" value="Acyl_transferase_dom"/>
</dbReference>
<evidence type="ECO:0000256" key="6">
    <source>
        <dbReference type="ARBA" id="ARBA00029443"/>
    </source>
</evidence>
<evidence type="ECO:0000259" key="9">
    <source>
        <dbReference type="PROSITE" id="PS52004"/>
    </source>
</evidence>
<reference evidence="10 11" key="1">
    <citation type="submission" date="2020-07" db="EMBL/GenBank/DDBJ databases">
        <title>Genomic Encyclopedia of Type Strains, Phase IV (KMG-V): Genome sequencing to study the core and pangenomes of soil and plant-associated prokaryotes.</title>
        <authorList>
            <person name="Whitman W."/>
        </authorList>
    </citation>
    <scope>NUCLEOTIDE SEQUENCE [LARGE SCALE GENOMIC DNA]</scope>
    <source>
        <strain evidence="10 11">M8UP30</strain>
    </source>
</reference>
<dbReference type="InterPro" id="IPR014031">
    <property type="entry name" value="Ketoacyl_synth_C"/>
</dbReference>
<dbReference type="Gene3D" id="3.40.50.980">
    <property type="match status" value="2"/>
</dbReference>
<dbReference type="GO" id="GO:0031177">
    <property type="term" value="F:phosphopantetheine binding"/>
    <property type="evidence" value="ECO:0007669"/>
    <property type="project" value="InterPro"/>
</dbReference>
<dbReference type="CDD" id="cd00833">
    <property type="entry name" value="PKS"/>
    <property type="match status" value="1"/>
</dbReference>
<protein>
    <submittedName>
        <fullName evidence="10">Amino acid adenylation domain-containing protein</fullName>
    </submittedName>
</protein>
<dbReference type="SUPFAM" id="SSF53901">
    <property type="entry name" value="Thiolase-like"/>
    <property type="match status" value="1"/>
</dbReference>
<dbReference type="NCBIfam" id="TIGR01733">
    <property type="entry name" value="AA-adenyl-dom"/>
    <property type="match status" value="1"/>
</dbReference>
<dbReference type="Pfam" id="PF00109">
    <property type="entry name" value="ketoacyl-synt"/>
    <property type="match status" value="1"/>
</dbReference>
<dbReference type="Pfam" id="PF00501">
    <property type="entry name" value="AMP-binding"/>
    <property type="match status" value="1"/>
</dbReference>
<dbReference type="InterPro" id="IPR010071">
    <property type="entry name" value="AA_adenyl_dom"/>
</dbReference>
<dbReference type="SUPFAM" id="SSF47336">
    <property type="entry name" value="ACP-like"/>
    <property type="match status" value="2"/>
</dbReference>
<evidence type="ECO:0000256" key="5">
    <source>
        <dbReference type="ARBA" id="ARBA00022898"/>
    </source>
</evidence>
<dbReference type="InterPro" id="IPR015424">
    <property type="entry name" value="PyrdxlP-dep_Trfase"/>
</dbReference>
<dbReference type="SUPFAM" id="SSF53383">
    <property type="entry name" value="PLP-dependent transferases"/>
    <property type="match status" value="1"/>
</dbReference>
<evidence type="ECO:0000256" key="1">
    <source>
        <dbReference type="ARBA" id="ARBA00001933"/>
    </source>
</evidence>
<dbReference type="SUPFAM" id="SSF52777">
    <property type="entry name" value="CoA-dependent acyltransferases"/>
    <property type="match status" value="2"/>
</dbReference>
<dbReference type="Proteomes" id="UP000534186">
    <property type="component" value="Unassembled WGS sequence"/>
</dbReference>
<organism evidence="10 11">
    <name type="scientific">Tunturiibacter lichenicola</name>
    <dbReference type="NCBI Taxonomy" id="2051959"/>
    <lineage>
        <taxon>Bacteria</taxon>
        <taxon>Pseudomonadati</taxon>
        <taxon>Acidobacteriota</taxon>
        <taxon>Terriglobia</taxon>
        <taxon>Terriglobales</taxon>
        <taxon>Acidobacteriaceae</taxon>
        <taxon>Tunturiibacter</taxon>
    </lineage>
</organism>
<dbReference type="InterPro" id="IPR016035">
    <property type="entry name" value="Acyl_Trfase/lysoPLipase"/>
</dbReference>
<dbReference type="Pfam" id="PF13193">
    <property type="entry name" value="AMP-binding_C"/>
    <property type="match status" value="1"/>
</dbReference>
<dbReference type="GO" id="GO:0004312">
    <property type="term" value="F:fatty acid synthase activity"/>
    <property type="evidence" value="ECO:0007669"/>
    <property type="project" value="TreeGrafter"/>
</dbReference>
<dbReference type="Gene3D" id="3.30.559.10">
    <property type="entry name" value="Chloramphenicol acetyltransferase-like domain"/>
    <property type="match status" value="1"/>
</dbReference>
<keyword evidence="4" id="KW-0808">Transferase</keyword>
<dbReference type="GO" id="GO:0004315">
    <property type="term" value="F:3-oxoacyl-[acyl-carrier-protein] synthase activity"/>
    <property type="evidence" value="ECO:0007669"/>
    <property type="project" value="InterPro"/>
</dbReference>
<dbReference type="SUPFAM" id="SSF52151">
    <property type="entry name" value="FabD/lysophospholipase-like"/>
    <property type="match status" value="1"/>
</dbReference>
<dbReference type="PROSITE" id="PS50075">
    <property type="entry name" value="CARRIER"/>
    <property type="match status" value="2"/>
</dbReference>
<dbReference type="FunFam" id="3.40.50.12780:FF:000012">
    <property type="entry name" value="Non-ribosomal peptide synthetase"/>
    <property type="match status" value="1"/>
</dbReference>
<dbReference type="Pfam" id="PF00202">
    <property type="entry name" value="Aminotran_3"/>
    <property type="match status" value="1"/>
</dbReference>
<dbReference type="SUPFAM" id="SSF55048">
    <property type="entry name" value="Probable ACP-binding domain of malonyl-CoA ACP transacylase"/>
    <property type="match status" value="1"/>
</dbReference>
<sequence length="2697" mass="292171">MSERLNHETRMVDQNAGDDQLLDCVAIIGMSGRFPGAPDVEAFWQNIAAGKVSISHFSPSELEARNSAGLENGSDYVAARGVLDDPGMFDAEFFGISPRDAESMDPQHRIFLETCWNALEDAGYDQSTYAGQIGLFGGCSLNTYLLANLCRDRAFIDEVTGSYQVGEFRSFMGNDKDFLTTRVAYKLNLRGPCISVASACATSLVAVAQASQSLLNYQCDMALAGGVSVTFPQRRGHMYSEGSIGSKDGFCRPFDAAATGTVFSHGAGVVLLKRLEDAIADRDHITAVIRGFGVNNDGSMKAGYMAPGVDGQSGVIAAAQAMAGVDARTITYIEAHGTATPLGDPIEVAALTKAFRLSTEASGFCAIGTAKANVGHLDAAAGVAGVIKTALSLNKATLPPLAKFETPNPNIAFEGSPFYVNRELSPWRSDGPRRAGVSAFGVGGVNAHVVLEEAPGFQSLKPSLRSAQLLCVSARSQSALQVAIDNLARYVREHPEVPLEDVAYTLAVGRKAFDHRAAFVCAGSEDAIAKLSSAGAQAQRVIPAKRPEVAFLFPGQGSQFAGMGSSLYKSEPVYRREVDECSEILRPLLGLDLRDVLFPVDVAAPEAAERLQQTQFAQTGIFVTEFAMARLWQSWGIEPRACAGHSIGEYVAAVLAGVMSREDALRLVSLRGRMMQEMPRGAMVGVRLSESELQPYLAADISIAALNAPKLSVLAGPLEAVERLEKRLTSDGALFRRLRTSHAFHSSMMDPMLAGFEAEVAKVTLHHPVRPYVSSFTGTWIQPEQATSPRFWADQVRNPVRFADALKSLMSTPQILLEVGPGNTLATLARQQPNSSAAVIISSLSQRDEQSPVEAGSLQEALGQLWMAGATPDWTKVYGEEQRGRVSLPTYPFERKLYWVEPPPFTAGSQSKERPTVPGAEMLDTPRGGQVVPAVIEPLKEAPMQERKLRLQPIVAEVFTQLSGIEVTPDQVDHQFLELGLDSLFLTQATQGIQKKFGVKLTFRQIMEQYSTIASLAGYLDSVLPPDAFPVAAQVQAAPVNGAVSPVDFSAPSASFTSAGSPGPAGSAAERLFSEQMAMMSKVFEQQMAALRATTGLPAAATQASSATISAATPLSAPASPSAAPLPTGETSEVKHGSYRPLQPRVQQDLNSDQQQYLDTLIAKYEKKTPGSKRLTDKARPHLADPRAVAGFRPQWKEMVYPLVTERAKGSRIWDVDGNEYIDIVNGYGAIMFGHSPQFVLDAVHKQIEEGVAIGPQSPLAGEVAAQICELTGNDRVTFCNTGSEAVMAAIRVARTVTGRDRIIYFAGDYHGTFDEVLVRNTPRGTVPLAPGIPLANTGNVVVLEYGADASLDYIRKNASEIAAVLIEPVQTRNPGLQPIAFIKTVRQITEQAEIALIIDEVVTGFRLAPGGVQEAFGVRADLATYGKVIGGGYPIGVLSGKAQFMDALDGGAWQYGDASIPEVGVTFFAGTFVRHPQALAAARAVLNHLKAAGPQLQLDLNRKTAELATRLDNFFVERGVPSRIHHFASWFYFTFHGDARLGSLLYYAMREKGVHIQEGYPCFLTTAHSEEDLQRVEAVFRETVEEMQSSNALPSHGEHHSQAVTAPVSAMHPAALKDTPAQVPITEAQREIYFAAALGDEMNCAFNESVTLRLRGHVDEAALKQALESVFARHDALRSTISEDGESILIAPTFHGVVEQTDLSSITAGDREQTLHEAIEREGKTPFSLTEGPLVRATIFRMSVDETVLLFTGHHIVLDGWSVNQLFEELSKFYSAKESASEKLLPLLPFSSYAVLEQTRQKSGEFADNEAYWVNKFSGLTPVLDLPTDRPRPMNKTYSGATLNGSLGSALYTDLKGASARLGCTLYVTLLSGFQLLLHRLTRQPEVVVGISTAGQALFQNASLVGHCVHFLPMLSQLAEAETVKSHLAATRNVLFDAFDHQEFTYGSLLHKLSIPRDAGRLPLIEVQFNLEKIGSRIGFDGLSAEIKANPKQFVNTDMFLNVIETEDDLKFDCDFNTGLFDGETIRRWMRQYANLLSSVVRDATVRVDELELLGQEDRLEIVEGWNRTEVTFDREFIPIHRWAETRAKEKADEFVVECGSTRWTGRELDQYANRVAHRLHREGLKAGDLVGLCVPRSVEMLGALLGVLKAGGAYVPLDPRHPKERLEMVLEDAGAGLLVVGSSFAAAQPGFKTSAKVVTLDSRIAEESDAPLEVPAAADSLAYVIYTSGTTGRPKGVAIEHRALMNLLRSMEREPGLNRADVLVAVTTLAFDIAGLELLLPLLTGARLVIANEEEVADGYLLLQLLQRSKATVLQATPGTWRMLIDAGWSSELPLKVLCGGEALPRDLADQLVERSEQVWNVYGPTETTIWSSATRVTAGTGPLLIGPPIANTQFYVLDHRLHPVPVGVVGELYIGGTGLARGYWKRPDLTAERFLPNPFAEGRIYKTGDLGRWHVNAEGQGQVELLGRTDFQVKIRGYRIELGEIETALNRHPAVREAVVVAHTSKSAGAAITRLVAYVDAGNSAEHATALTEDLLTMLTGALPEYMIPAVILPLPQLPRSPNGKIDRKSLPDAEMFLKGGFHSGQRPFTAPKTADQKKLAEIWSEVLMLDRVSITDSIFELGADSLLIFRIAARSQKEGLNVTAAQIFKHRTILALSDGLGGQAETKSNTIKVAPRIAVAPRKAYRGESGTRG</sequence>
<comment type="caution">
    <text evidence="10">The sequence shown here is derived from an EMBL/GenBank/DDBJ whole genome shotgun (WGS) entry which is preliminary data.</text>
</comment>